<protein>
    <submittedName>
        <fullName evidence="4">NUDIX hydrolase</fullName>
        <ecNumber evidence="4">3.6.-.-</ecNumber>
    </submittedName>
</protein>
<organism evidence="4 5">
    <name type="scientific">Olsenella absiana</name>
    <dbReference type="NCBI Taxonomy" id="3115222"/>
    <lineage>
        <taxon>Bacteria</taxon>
        <taxon>Bacillati</taxon>
        <taxon>Actinomycetota</taxon>
        <taxon>Coriobacteriia</taxon>
        <taxon>Coriobacteriales</taxon>
        <taxon>Atopobiaceae</taxon>
        <taxon>Olsenella</taxon>
    </lineage>
</organism>
<dbReference type="InterPro" id="IPR000086">
    <property type="entry name" value="NUDIX_hydrolase_dom"/>
</dbReference>
<dbReference type="PANTHER" id="PTHR43046">
    <property type="entry name" value="GDP-MANNOSE MANNOSYL HYDROLASE"/>
    <property type="match status" value="1"/>
</dbReference>
<dbReference type="PROSITE" id="PS00893">
    <property type="entry name" value="NUDIX_BOX"/>
    <property type="match status" value="1"/>
</dbReference>
<accession>A0ABU7R8X5</accession>
<keyword evidence="2 4" id="KW-0378">Hydrolase</keyword>
<dbReference type="InterPro" id="IPR015797">
    <property type="entry name" value="NUDIX_hydrolase-like_dom_sf"/>
</dbReference>
<evidence type="ECO:0000256" key="1">
    <source>
        <dbReference type="ARBA" id="ARBA00001946"/>
    </source>
</evidence>
<feature type="domain" description="Nudix hydrolase" evidence="3">
    <location>
        <begin position="32"/>
        <end position="166"/>
    </location>
</feature>
<dbReference type="Pfam" id="PF00293">
    <property type="entry name" value="NUDIX"/>
    <property type="match status" value="1"/>
</dbReference>
<dbReference type="Proteomes" id="UP001332931">
    <property type="component" value="Unassembled WGS sequence"/>
</dbReference>
<evidence type="ECO:0000259" key="3">
    <source>
        <dbReference type="PROSITE" id="PS51462"/>
    </source>
</evidence>
<comment type="cofactor">
    <cofactor evidence="1">
        <name>Mg(2+)</name>
        <dbReference type="ChEBI" id="CHEBI:18420"/>
    </cofactor>
</comment>
<dbReference type="PANTHER" id="PTHR43046:SF14">
    <property type="entry name" value="MUTT_NUDIX FAMILY PROTEIN"/>
    <property type="match status" value="1"/>
</dbReference>
<dbReference type="CDD" id="cd04693">
    <property type="entry name" value="NUDIX_Hydrolase"/>
    <property type="match status" value="1"/>
</dbReference>
<dbReference type="RefSeq" id="WP_330957646.1">
    <property type="nucleotide sequence ID" value="NZ_JAZGJQ010000002.1"/>
</dbReference>
<comment type="caution">
    <text evidence="4">The sequence shown here is derived from an EMBL/GenBank/DDBJ whole genome shotgun (WGS) entry which is preliminary data.</text>
</comment>
<name>A0ABU7R8X5_9ACTN</name>
<proteinExistence type="predicted"/>
<sequence>MSGSELIDIYDRGGRRTGKVMQRANAFLEEGQYMLYVLAVIQNLEGKFLITRRALDKHWAAGNWEVTGGGVRAGEASGEAIVREVGEECGLDVSAQPLVPIFRYENVDLPRGDNYLVDIYHFHLDFSPADVTLQRAEAIDFRLVGWDDIEQLNQRGSFLHFERVRQALAAEGVL</sequence>
<dbReference type="SUPFAM" id="SSF55811">
    <property type="entry name" value="Nudix"/>
    <property type="match status" value="1"/>
</dbReference>
<dbReference type="Gene3D" id="3.90.79.10">
    <property type="entry name" value="Nucleoside Triphosphate Pyrophosphohydrolase"/>
    <property type="match status" value="1"/>
</dbReference>
<dbReference type="EC" id="3.6.-.-" evidence="4"/>
<evidence type="ECO:0000313" key="4">
    <source>
        <dbReference type="EMBL" id="MEE6146879.1"/>
    </source>
</evidence>
<evidence type="ECO:0000256" key="2">
    <source>
        <dbReference type="ARBA" id="ARBA00022801"/>
    </source>
</evidence>
<dbReference type="PROSITE" id="PS51462">
    <property type="entry name" value="NUDIX"/>
    <property type="match status" value="1"/>
</dbReference>
<dbReference type="EMBL" id="JAZGJQ010000002">
    <property type="protein sequence ID" value="MEE6146879.1"/>
    <property type="molecule type" value="Genomic_DNA"/>
</dbReference>
<keyword evidence="5" id="KW-1185">Reference proteome</keyword>
<evidence type="ECO:0000313" key="5">
    <source>
        <dbReference type="Proteomes" id="UP001332931"/>
    </source>
</evidence>
<dbReference type="InterPro" id="IPR020084">
    <property type="entry name" value="NUDIX_hydrolase_CS"/>
</dbReference>
<gene>
    <name evidence="4" type="ORF">VXJ25_02535</name>
</gene>
<reference evidence="4 5" key="1">
    <citation type="submission" date="2024-01" db="EMBL/GenBank/DDBJ databases">
        <title>Description of Olsenella sp. nov., isolated from pig feces.</title>
        <authorList>
            <person name="Chang Y.-H."/>
        </authorList>
    </citation>
    <scope>NUCLEOTIDE SEQUENCE [LARGE SCALE GENOMIC DNA]</scope>
    <source>
        <strain evidence="4 5">YH-ols2223</strain>
    </source>
</reference>
<dbReference type="GO" id="GO:0016787">
    <property type="term" value="F:hydrolase activity"/>
    <property type="evidence" value="ECO:0007669"/>
    <property type="project" value="UniProtKB-KW"/>
</dbReference>